<sequence length="210" mass="23538">MPLITVGVRETAPPFDANTNNNSLSSTADSSVVWIVASVVGGVFFLGAIFSLVLVMYTRRRQQLLRQQQPHPYLARHEIARRRKLSESEFTIEEERRRSNMIRKSLANRSSVSAGSGYSVRLGQVEQAEQELVVMERQESVRLKDDWKRWEARMRQERAVSPGQHPAARPLTGDVPILTIPSPAKHRSQGRTTTTGNRPNSPPAPPSYPG</sequence>
<gene>
    <name evidence="3" type="ORF">C8A05DRAFT_47816</name>
</gene>
<dbReference type="Proteomes" id="UP001303889">
    <property type="component" value="Unassembled WGS sequence"/>
</dbReference>
<keyword evidence="2" id="KW-0812">Transmembrane</keyword>
<evidence type="ECO:0000313" key="4">
    <source>
        <dbReference type="Proteomes" id="UP001303889"/>
    </source>
</evidence>
<accession>A0AAN6MCN7</accession>
<comment type="caution">
    <text evidence="3">The sequence shown here is derived from an EMBL/GenBank/DDBJ whole genome shotgun (WGS) entry which is preliminary data.</text>
</comment>
<reference evidence="3" key="2">
    <citation type="submission" date="2023-05" db="EMBL/GenBank/DDBJ databases">
        <authorList>
            <consortium name="Lawrence Berkeley National Laboratory"/>
            <person name="Steindorff A."/>
            <person name="Hensen N."/>
            <person name="Bonometti L."/>
            <person name="Westerberg I."/>
            <person name="Brannstrom I.O."/>
            <person name="Guillou S."/>
            <person name="Cros-Aarteil S."/>
            <person name="Calhoun S."/>
            <person name="Haridas S."/>
            <person name="Kuo A."/>
            <person name="Mondo S."/>
            <person name="Pangilinan J."/>
            <person name="Riley R."/>
            <person name="Labutti K."/>
            <person name="Andreopoulos B."/>
            <person name="Lipzen A."/>
            <person name="Chen C."/>
            <person name="Yanf M."/>
            <person name="Daum C."/>
            <person name="Ng V."/>
            <person name="Clum A."/>
            <person name="Ohm R."/>
            <person name="Martin F."/>
            <person name="Silar P."/>
            <person name="Natvig D."/>
            <person name="Lalanne C."/>
            <person name="Gautier V."/>
            <person name="Ament-Velasquez S.L."/>
            <person name="Kruys A."/>
            <person name="Hutchinson M.I."/>
            <person name="Powell A.J."/>
            <person name="Barry K."/>
            <person name="Miller A.N."/>
            <person name="Grigoriev I.V."/>
            <person name="Debuchy R."/>
            <person name="Gladieux P."/>
            <person name="Thoren M.H."/>
            <person name="Johannesson H."/>
        </authorList>
    </citation>
    <scope>NUCLEOTIDE SEQUENCE</scope>
    <source>
        <strain evidence="3">CBS 103.79</strain>
    </source>
</reference>
<evidence type="ECO:0000256" key="1">
    <source>
        <dbReference type="SAM" id="MobiDB-lite"/>
    </source>
</evidence>
<dbReference type="EMBL" id="MU856106">
    <property type="protein sequence ID" value="KAK3897641.1"/>
    <property type="molecule type" value="Genomic_DNA"/>
</dbReference>
<name>A0AAN6MCN7_9PEZI</name>
<organism evidence="3 4">
    <name type="scientific">Staphylotrichum tortipilum</name>
    <dbReference type="NCBI Taxonomy" id="2831512"/>
    <lineage>
        <taxon>Eukaryota</taxon>
        <taxon>Fungi</taxon>
        <taxon>Dikarya</taxon>
        <taxon>Ascomycota</taxon>
        <taxon>Pezizomycotina</taxon>
        <taxon>Sordariomycetes</taxon>
        <taxon>Sordariomycetidae</taxon>
        <taxon>Sordariales</taxon>
        <taxon>Chaetomiaceae</taxon>
        <taxon>Staphylotrichum</taxon>
    </lineage>
</organism>
<feature type="transmembrane region" description="Helical" evidence="2">
    <location>
        <begin position="32"/>
        <end position="57"/>
    </location>
</feature>
<evidence type="ECO:0000256" key="2">
    <source>
        <dbReference type="SAM" id="Phobius"/>
    </source>
</evidence>
<protein>
    <submittedName>
        <fullName evidence="3">Uncharacterized protein</fullName>
    </submittedName>
</protein>
<keyword evidence="4" id="KW-1185">Reference proteome</keyword>
<evidence type="ECO:0000313" key="3">
    <source>
        <dbReference type="EMBL" id="KAK3897641.1"/>
    </source>
</evidence>
<keyword evidence="2" id="KW-0472">Membrane</keyword>
<feature type="region of interest" description="Disordered" evidence="1">
    <location>
        <begin position="156"/>
        <end position="210"/>
    </location>
</feature>
<feature type="compositionally biased region" description="Pro residues" evidence="1">
    <location>
        <begin position="200"/>
        <end position="210"/>
    </location>
</feature>
<proteinExistence type="predicted"/>
<dbReference type="AlphaFoldDB" id="A0AAN6MCN7"/>
<reference evidence="3" key="1">
    <citation type="journal article" date="2023" name="Mol. Phylogenet. Evol.">
        <title>Genome-scale phylogeny and comparative genomics of the fungal order Sordariales.</title>
        <authorList>
            <person name="Hensen N."/>
            <person name="Bonometti L."/>
            <person name="Westerberg I."/>
            <person name="Brannstrom I.O."/>
            <person name="Guillou S."/>
            <person name="Cros-Aarteil S."/>
            <person name="Calhoun S."/>
            <person name="Haridas S."/>
            <person name="Kuo A."/>
            <person name="Mondo S."/>
            <person name="Pangilinan J."/>
            <person name="Riley R."/>
            <person name="LaButti K."/>
            <person name="Andreopoulos B."/>
            <person name="Lipzen A."/>
            <person name="Chen C."/>
            <person name="Yan M."/>
            <person name="Daum C."/>
            <person name="Ng V."/>
            <person name="Clum A."/>
            <person name="Steindorff A."/>
            <person name="Ohm R.A."/>
            <person name="Martin F."/>
            <person name="Silar P."/>
            <person name="Natvig D.O."/>
            <person name="Lalanne C."/>
            <person name="Gautier V."/>
            <person name="Ament-Velasquez S.L."/>
            <person name="Kruys A."/>
            <person name="Hutchinson M.I."/>
            <person name="Powell A.J."/>
            <person name="Barry K."/>
            <person name="Miller A.N."/>
            <person name="Grigoriev I.V."/>
            <person name="Debuchy R."/>
            <person name="Gladieux P."/>
            <person name="Hiltunen Thoren M."/>
            <person name="Johannesson H."/>
        </authorList>
    </citation>
    <scope>NUCLEOTIDE SEQUENCE</scope>
    <source>
        <strain evidence="3">CBS 103.79</strain>
    </source>
</reference>
<keyword evidence="2" id="KW-1133">Transmembrane helix</keyword>